<sequence length="378" mass="42751">MIDEEEKLAKTSMTTSIDTSAANKPATESPEIESLLSPVRQKREWLENKFKEDFLANRPRLSPGHELVEARHKWLQEEARRNREAVIRLNDIEVSQDVLEAKKKWLTEDERIVQEMRVHVFSENPAGDGNVSGEPEVDFRAYSSKSERRDLPNDRETETSSNEDEREDNFEDWGNLLEKIFTDEMVFIDESADDYIEVAQSRAETLAPMPGGMPSYPLFVESDTSGISNKNHCVSESSDVRNERTTVECELFPGELAYPEKSRRDPEKTELSSGETANLAVLKAEKMTSAKKKDLESAESYLAIADKVYWESMALLDLTRGQMHASPAKLSKGEILLSTEKAGVDSNKIRVVEKEPLVPLNTDFGVVEARCLERCVIS</sequence>
<dbReference type="EMBL" id="OU594947">
    <property type="protein sequence ID" value="CAG9291758.1"/>
    <property type="molecule type" value="Genomic_DNA"/>
</dbReference>
<gene>
    <name evidence="2" type="ORF">PTTT1_LOCUS48058</name>
</gene>
<dbReference type="Proteomes" id="UP000836788">
    <property type="component" value="Chromosome 6"/>
</dbReference>
<name>A0A8J9TD74_PHATR</name>
<proteinExistence type="predicted"/>
<feature type="region of interest" description="Disordered" evidence="1">
    <location>
        <begin position="1"/>
        <end position="38"/>
    </location>
</feature>
<reference evidence="2" key="1">
    <citation type="submission" date="2022-02" db="EMBL/GenBank/DDBJ databases">
        <authorList>
            <person name="Giguere J D."/>
        </authorList>
    </citation>
    <scope>NUCLEOTIDE SEQUENCE</scope>
    <source>
        <strain evidence="2">CCAP 1055/1</strain>
    </source>
</reference>
<organism evidence="2">
    <name type="scientific">Phaeodactylum tricornutum</name>
    <name type="common">Diatom</name>
    <dbReference type="NCBI Taxonomy" id="2850"/>
    <lineage>
        <taxon>Eukaryota</taxon>
        <taxon>Sar</taxon>
        <taxon>Stramenopiles</taxon>
        <taxon>Ochrophyta</taxon>
        <taxon>Bacillariophyta</taxon>
        <taxon>Bacillariophyceae</taxon>
        <taxon>Bacillariophycidae</taxon>
        <taxon>Naviculales</taxon>
        <taxon>Phaeodactylaceae</taxon>
        <taxon>Phaeodactylum</taxon>
    </lineage>
</organism>
<protein>
    <submittedName>
        <fullName evidence="2">Uncharacterized protein</fullName>
    </submittedName>
</protein>
<evidence type="ECO:0000256" key="1">
    <source>
        <dbReference type="SAM" id="MobiDB-lite"/>
    </source>
</evidence>
<accession>A0A8J9TD74</accession>
<feature type="region of interest" description="Disordered" evidence="1">
    <location>
        <begin position="141"/>
        <end position="169"/>
    </location>
</feature>
<feature type="compositionally biased region" description="Polar residues" evidence="1">
    <location>
        <begin position="11"/>
        <end position="22"/>
    </location>
</feature>
<dbReference type="AlphaFoldDB" id="A0A8J9TD74"/>
<feature type="compositionally biased region" description="Basic and acidic residues" evidence="1">
    <location>
        <begin position="145"/>
        <end position="158"/>
    </location>
</feature>
<evidence type="ECO:0000313" key="2">
    <source>
        <dbReference type="EMBL" id="CAG9291758.1"/>
    </source>
</evidence>